<comment type="caution">
    <text evidence="5">The sequence shown here is derived from an EMBL/GenBank/DDBJ whole genome shotgun (WGS) entry which is preliminary data.</text>
</comment>
<feature type="region of interest" description="Disordered" evidence="3">
    <location>
        <begin position="1"/>
        <end position="23"/>
    </location>
</feature>
<evidence type="ECO:0000313" key="5">
    <source>
        <dbReference type="EMBL" id="RSN72922.1"/>
    </source>
</evidence>
<feature type="domain" description="SF3 helicase" evidence="4">
    <location>
        <begin position="273"/>
        <end position="435"/>
    </location>
</feature>
<dbReference type="PROSITE" id="PS51206">
    <property type="entry name" value="SF3_HELICASE_1"/>
    <property type="match status" value="1"/>
</dbReference>
<accession>A0A3R9R1W5</accession>
<keyword evidence="2" id="KW-0067">ATP-binding</keyword>
<dbReference type="InterPro" id="IPR027417">
    <property type="entry name" value="P-loop_NTPase"/>
</dbReference>
<evidence type="ECO:0000256" key="1">
    <source>
        <dbReference type="ARBA" id="ARBA00022741"/>
    </source>
</evidence>
<reference evidence="5 6" key="1">
    <citation type="submission" date="2018-10" db="EMBL/GenBank/DDBJ databases">
        <title>Co-occurring genomic capacity for anaerobic methane metabolism and dissimilatory sulfite reduction discovered in the Korarchaeota.</title>
        <authorList>
            <person name="Mckay L.J."/>
            <person name="Dlakic M."/>
            <person name="Fields M.W."/>
            <person name="Delmont T.O."/>
            <person name="Eren A.M."/>
            <person name="Jay Z.J."/>
            <person name="Klingelsmith K.B."/>
            <person name="Rusch D.B."/>
            <person name="Inskeep W.P."/>
        </authorList>
    </citation>
    <scope>NUCLEOTIDE SEQUENCE [LARGE SCALE GENOMIC DNA]</scope>
    <source>
        <strain evidence="5 6">MDKW</strain>
    </source>
</reference>
<dbReference type="Proteomes" id="UP000277582">
    <property type="component" value="Unassembled WGS sequence"/>
</dbReference>
<evidence type="ECO:0000256" key="2">
    <source>
        <dbReference type="ARBA" id="ARBA00022840"/>
    </source>
</evidence>
<organism evidence="5 6">
    <name type="scientific">Candidatus Methanodesulfokora washburnensis</name>
    <dbReference type="NCBI Taxonomy" id="2478471"/>
    <lineage>
        <taxon>Archaea</taxon>
        <taxon>Thermoproteota</taxon>
        <taxon>Candidatus Korarchaeia</taxon>
        <taxon>Candidatus Korarchaeia incertae sedis</taxon>
        <taxon>Candidatus Methanodesulfokora</taxon>
    </lineage>
</organism>
<name>A0A3R9R1W5_9CREN</name>
<dbReference type="InterPro" id="IPR045455">
    <property type="entry name" value="NrS-1_pol-like_helicase"/>
</dbReference>
<proteinExistence type="predicted"/>
<dbReference type="RefSeq" id="WP_125672177.1">
    <property type="nucleotide sequence ID" value="NZ_RCOS01000134.1"/>
</dbReference>
<gene>
    <name evidence="5" type="ORF">D6D85_11890</name>
</gene>
<dbReference type="GO" id="GO:0005524">
    <property type="term" value="F:ATP binding"/>
    <property type="evidence" value="ECO:0007669"/>
    <property type="project" value="UniProtKB-KW"/>
</dbReference>
<keyword evidence="6" id="KW-1185">Reference proteome</keyword>
<evidence type="ECO:0000313" key="6">
    <source>
        <dbReference type="Proteomes" id="UP000277582"/>
    </source>
</evidence>
<dbReference type="Gene3D" id="3.40.50.300">
    <property type="entry name" value="P-loop containing nucleotide triphosphate hydrolases"/>
    <property type="match status" value="1"/>
</dbReference>
<dbReference type="AlphaFoldDB" id="A0A3R9R1W5"/>
<dbReference type="OrthoDB" id="271668at2157"/>
<dbReference type="EMBL" id="RCOS01000134">
    <property type="protein sequence ID" value="RSN72922.1"/>
    <property type="molecule type" value="Genomic_DNA"/>
</dbReference>
<dbReference type="Pfam" id="PF19263">
    <property type="entry name" value="DUF5906"/>
    <property type="match status" value="1"/>
</dbReference>
<protein>
    <recommendedName>
        <fullName evidence="4">SF3 helicase domain-containing protein</fullName>
    </recommendedName>
</protein>
<evidence type="ECO:0000256" key="3">
    <source>
        <dbReference type="SAM" id="MobiDB-lite"/>
    </source>
</evidence>
<dbReference type="SUPFAM" id="SSF52540">
    <property type="entry name" value="P-loop containing nucleoside triphosphate hydrolases"/>
    <property type="match status" value="1"/>
</dbReference>
<evidence type="ECO:0000259" key="4">
    <source>
        <dbReference type="PROSITE" id="PS51206"/>
    </source>
</evidence>
<sequence length="569" mass="66323">MRRRRQGATNKNREKGDINPYQGLSPDGIRQIFANALSNALAEKIQDIMPSIDIWLSMSHLEKKRWFKEQKRGFLLPLALGKALARGILTPKPEDDPTEIASSLENMREIFNKRIEFRDKPSLIYEIIRELIEAQYMGFVNLKIEESKEGELYAYFPPDNILMEPKEITNLLILYGISDSPDMHIVISTALKEIQAQAEEIGIYDINPPDLLPLSNGKVLDMNDLKVKYAEGKYFTKILVNYPSESFLKGIEEETIDESYFKNEAWYKIIRQQYDEANWERLKLCLGTILAGKNTDEKINIITGDPRSRKTTLLFRLIKPALGSFAVSGDLKQIVSRNNRFALQHALGSKVMLMSEAGDIIVKDIEILKRITGGDTVYVDIKHKNPRQQDMYLCMFIATNEIPRFPRLTDEALLNRINIVETTNPHEWTEDERKLMNEVNITSFLEFLIYCTYLVKKRGWIVKDEEERERTYQLLIESQSNVSEFLEECCSFAETYEIEGEMLYQAYENWCKENKVFREGRNTFYHDVELLGAEKGVRRIKPKNKVWFRGIDLKEIVKRRSQEPIEYME</sequence>
<keyword evidence="1" id="KW-0547">Nucleotide-binding</keyword>
<dbReference type="InterPro" id="IPR014015">
    <property type="entry name" value="Helicase_SF3_DNA-vir"/>
</dbReference>